<comment type="caution">
    <text evidence="2">The sequence shown here is derived from an EMBL/GenBank/DDBJ whole genome shotgun (WGS) entry which is preliminary data.</text>
</comment>
<dbReference type="AlphaFoldDB" id="A0AAV4P2Q0"/>
<feature type="region of interest" description="Disordered" evidence="1">
    <location>
        <begin position="116"/>
        <end position="139"/>
    </location>
</feature>
<name>A0AAV4P2Q0_CAEEX</name>
<accession>A0AAV4P2Q0</accession>
<organism evidence="2 3">
    <name type="scientific">Caerostris extrusa</name>
    <name type="common">Bark spider</name>
    <name type="synonym">Caerostris bankana</name>
    <dbReference type="NCBI Taxonomy" id="172846"/>
    <lineage>
        <taxon>Eukaryota</taxon>
        <taxon>Metazoa</taxon>
        <taxon>Ecdysozoa</taxon>
        <taxon>Arthropoda</taxon>
        <taxon>Chelicerata</taxon>
        <taxon>Arachnida</taxon>
        <taxon>Araneae</taxon>
        <taxon>Araneomorphae</taxon>
        <taxon>Entelegynae</taxon>
        <taxon>Araneoidea</taxon>
        <taxon>Araneidae</taxon>
        <taxon>Caerostris</taxon>
    </lineage>
</organism>
<keyword evidence="2" id="KW-0472">Membrane</keyword>
<gene>
    <name evidence="2" type="primary">TMTC3_4</name>
    <name evidence="2" type="ORF">CEXT_468791</name>
</gene>
<keyword evidence="2" id="KW-0812">Transmembrane</keyword>
<dbReference type="EMBL" id="BPLR01003971">
    <property type="protein sequence ID" value="GIX90840.1"/>
    <property type="molecule type" value="Genomic_DNA"/>
</dbReference>
<evidence type="ECO:0000313" key="2">
    <source>
        <dbReference type="EMBL" id="GIX90840.1"/>
    </source>
</evidence>
<evidence type="ECO:0000313" key="3">
    <source>
        <dbReference type="Proteomes" id="UP001054945"/>
    </source>
</evidence>
<sequence>MVLDGLGFVSASPKQRAAACQAEISLKDCGVTSLLAVIGLLCKEQAITVLASSNRVQSIRHLILSRGIISPWWKDKFLRLVILASVAAFSLHLRWKVIGGRLPVFNRMMTRTIGIMDQDDDQDDHDDQDDQDQDDDLSE</sequence>
<reference evidence="2 3" key="1">
    <citation type="submission" date="2021-06" db="EMBL/GenBank/DDBJ databases">
        <title>Caerostris extrusa draft genome.</title>
        <authorList>
            <person name="Kono N."/>
            <person name="Arakawa K."/>
        </authorList>
    </citation>
    <scope>NUCLEOTIDE SEQUENCE [LARGE SCALE GENOMIC DNA]</scope>
</reference>
<dbReference type="Proteomes" id="UP001054945">
    <property type="component" value="Unassembled WGS sequence"/>
</dbReference>
<proteinExistence type="predicted"/>
<protein>
    <submittedName>
        <fullName evidence="2">Transmembrane and TPR repeat-containing protein 3</fullName>
    </submittedName>
</protein>
<keyword evidence="3" id="KW-1185">Reference proteome</keyword>
<evidence type="ECO:0000256" key="1">
    <source>
        <dbReference type="SAM" id="MobiDB-lite"/>
    </source>
</evidence>
<feature type="compositionally biased region" description="Acidic residues" evidence="1">
    <location>
        <begin position="117"/>
        <end position="139"/>
    </location>
</feature>